<accession>A0A5A7PAN7</accession>
<keyword evidence="2" id="KW-0808">Transferase</keyword>
<evidence type="ECO:0000313" key="3">
    <source>
        <dbReference type="Proteomes" id="UP000325081"/>
    </source>
</evidence>
<dbReference type="AlphaFoldDB" id="A0A5A7PAN7"/>
<sequence>MDTEEGQGSQPVGDRSLSFPALSVKSKQSQKGWKRIAGQEGFLIGFSGGVRALRSPILRVLALSIGCLSTVIEDSEFGGAMDTEEGQGSQPVGDRSLSFPALSVKSKQSQKGWKRIAGQEGRITRGKRKM</sequence>
<evidence type="ECO:0000313" key="2">
    <source>
        <dbReference type="EMBL" id="GER29889.1"/>
    </source>
</evidence>
<reference evidence="3" key="1">
    <citation type="journal article" date="2019" name="Curr. Biol.">
        <title>Genome Sequence of Striga asiatica Provides Insight into the Evolution of Plant Parasitism.</title>
        <authorList>
            <person name="Yoshida S."/>
            <person name="Kim S."/>
            <person name="Wafula E.K."/>
            <person name="Tanskanen J."/>
            <person name="Kim Y.M."/>
            <person name="Honaas L."/>
            <person name="Yang Z."/>
            <person name="Spallek T."/>
            <person name="Conn C.E."/>
            <person name="Ichihashi Y."/>
            <person name="Cheong K."/>
            <person name="Cui S."/>
            <person name="Der J.P."/>
            <person name="Gundlach H."/>
            <person name="Jiao Y."/>
            <person name="Hori C."/>
            <person name="Ishida J.K."/>
            <person name="Kasahara H."/>
            <person name="Kiba T."/>
            <person name="Kim M.S."/>
            <person name="Koo N."/>
            <person name="Laohavisit A."/>
            <person name="Lee Y.H."/>
            <person name="Lumba S."/>
            <person name="McCourt P."/>
            <person name="Mortimer J.C."/>
            <person name="Mutuku J.M."/>
            <person name="Nomura T."/>
            <person name="Sasaki-Sekimoto Y."/>
            <person name="Seto Y."/>
            <person name="Wang Y."/>
            <person name="Wakatake T."/>
            <person name="Sakakibara H."/>
            <person name="Demura T."/>
            <person name="Yamaguchi S."/>
            <person name="Yoneyama K."/>
            <person name="Manabe R.I."/>
            <person name="Nelson D.C."/>
            <person name="Schulman A.H."/>
            <person name="Timko M.P."/>
            <person name="dePamphilis C.W."/>
            <person name="Choi D."/>
            <person name="Shirasu K."/>
        </authorList>
    </citation>
    <scope>NUCLEOTIDE SEQUENCE [LARGE SCALE GENOMIC DNA]</scope>
    <source>
        <strain evidence="3">cv. UVA1</strain>
    </source>
</reference>
<comment type="caution">
    <text evidence="2">The sequence shown here is derived from an EMBL/GenBank/DDBJ whole genome shotgun (WGS) entry which is preliminary data.</text>
</comment>
<keyword evidence="3" id="KW-1185">Reference proteome</keyword>
<feature type="region of interest" description="Disordered" evidence="1">
    <location>
        <begin position="1"/>
        <end position="21"/>
    </location>
</feature>
<gene>
    <name evidence="2" type="ORF">STAS_05786</name>
</gene>
<organism evidence="2 3">
    <name type="scientific">Striga asiatica</name>
    <name type="common">Asiatic witchweed</name>
    <name type="synonym">Buchnera asiatica</name>
    <dbReference type="NCBI Taxonomy" id="4170"/>
    <lineage>
        <taxon>Eukaryota</taxon>
        <taxon>Viridiplantae</taxon>
        <taxon>Streptophyta</taxon>
        <taxon>Embryophyta</taxon>
        <taxon>Tracheophyta</taxon>
        <taxon>Spermatophyta</taxon>
        <taxon>Magnoliopsida</taxon>
        <taxon>eudicotyledons</taxon>
        <taxon>Gunneridae</taxon>
        <taxon>Pentapetalae</taxon>
        <taxon>asterids</taxon>
        <taxon>lamiids</taxon>
        <taxon>Lamiales</taxon>
        <taxon>Orobanchaceae</taxon>
        <taxon>Buchnereae</taxon>
        <taxon>Striga</taxon>
    </lineage>
</organism>
<evidence type="ECO:0000256" key="1">
    <source>
        <dbReference type="SAM" id="MobiDB-lite"/>
    </source>
</evidence>
<feature type="region of interest" description="Disordered" evidence="1">
    <location>
        <begin position="79"/>
        <end position="98"/>
    </location>
</feature>
<feature type="compositionally biased region" description="Polar residues" evidence="1">
    <location>
        <begin position="1"/>
        <end position="10"/>
    </location>
</feature>
<name>A0A5A7PAN7_STRAF</name>
<dbReference type="EMBL" id="BKCP01004294">
    <property type="protein sequence ID" value="GER29889.1"/>
    <property type="molecule type" value="Genomic_DNA"/>
</dbReference>
<dbReference type="Proteomes" id="UP000325081">
    <property type="component" value="Unassembled WGS sequence"/>
</dbReference>
<protein>
    <submittedName>
        <fullName evidence="2">UDP-N-acetylglucosamine--N-acetylmuramyl-(Pentapeptide) pyrophosphoryl-undecaprenol N-acetylglucosaminetransferase</fullName>
    </submittedName>
</protein>
<proteinExistence type="predicted"/>
<dbReference type="GO" id="GO:0016740">
    <property type="term" value="F:transferase activity"/>
    <property type="evidence" value="ECO:0007669"/>
    <property type="project" value="UniProtKB-KW"/>
</dbReference>